<gene>
    <name evidence="5" type="ORF">LTR16_002625</name>
</gene>
<comment type="similarity">
    <text evidence="1">Belongs to the peptidase S33 family.</text>
</comment>
<dbReference type="InterPro" id="IPR013595">
    <property type="entry name" value="Pept_S33_TAP-like_C"/>
</dbReference>
<protein>
    <recommendedName>
        <fullName evidence="4">Peptidase S33 tripeptidyl aminopeptidase-like C-terminal domain-containing protein</fullName>
    </recommendedName>
</protein>
<dbReference type="PANTHER" id="PTHR43248:SF25">
    <property type="entry name" value="AB HYDROLASE-1 DOMAIN-CONTAINING PROTEIN-RELATED"/>
    <property type="match status" value="1"/>
</dbReference>
<accession>A0ABR0LPJ5</accession>
<evidence type="ECO:0000256" key="2">
    <source>
        <dbReference type="ARBA" id="ARBA00022801"/>
    </source>
</evidence>
<organism evidence="5 6">
    <name type="scientific">Cryomyces antarcticus</name>
    <dbReference type="NCBI Taxonomy" id="329879"/>
    <lineage>
        <taxon>Eukaryota</taxon>
        <taxon>Fungi</taxon>
        <taxon>Dikarya</taxon>
        <taxon>Ascomycota</taxon>
        <taxon>Pezizomycotina</taxon>
        <taxon>Dothideomycetes</taxon>
        <taxon>Dothideomycetes incertae sedis</taxon>
        <taxon>Cryomyces</taxon>
    </lineage>
</organism>
<sequence>MDYWNGSTSRKIGLAVARLPAKVPVTDQRYAGALMINPGGPGGSGIDIVRRAGSVLQNILDTFDDPSDRPANDSNARYYDILSFDPRGAPWMLRVLAEGNIGSSDAAQGRLWSMSHALGATCSAKPDAHDDIKRHVSTASVARDMLELMEKHGQWREAEASKSCRQSTNSGRGSRISNVQGRKVRESLQYKPGQEKLQYWGFSYGTYLGSTFASMFPDRIERMILDGVVNAPNYLQALWSDNLIDTEKVLRSFYHHCASAGPSACALARKDSTAAEIEKRVHDILLGIFHNPLPVNGTIPEVITYSDTKNLIFSGLYTPLRSFPVVAELLAGLERGDGTEFAKLLAQSHQFHCSDSPDRSGRIHSTSTVNYAGLAVACGDGDAQGFLTYSLFDKHRLELESMSPHFGAIWSALRLQCAGWQTRPLHRFRGPFTAHTSHPILWIGNTADPVTTLHSAHEMARHFPDSVVLTQDSPGHCSIAAFSLCTVGRVRTYLHFGELPEKGTVCKADQRPFGDGGAHADGVAMGMEGREVWMADEEVRMLASGHAKLAEAVWGEGAGFVRQIVGGRVRI</sequence>
<feature type="domain" description="Peptidase S33 tripeptidyl aminopeptidase-like C-terminal" evidence="4">
    <location>
        <begin position="404"/>
        <end position="506"/>
    </location>
</feature>
<feature type="region of interest" description="Disordered" evidence="3">
    <location>
        <begin position="157"/>
        <end position="178"/>
    </location>
</feature>
<dbReference type="InterPro" id="IPR029058">
    <property type="entry name" value="AB_hydrolase_fold"/>
</dbReference>
<evidence type="ECO:0000313" key="6">
    <source>
        <dbReference type="Proteomes" id="UP001357485"/>
    </source>
</evidence>
<evidence type="ECO:0000256" key="1">
    <source>
        <dbReference type="ARBA" id="ARBA00010088"/>
    </source>
</evidence>
<comment type="caution">
    <text evidence="5">The sequence shown here is derived from an EMBL/GenBank/DDBJ whole genome shotgun (WGS) entry which is preliminary data.</text>
</comment>
<dbReference type="PANTHER" id="PTHR43248">
    <property type="entry name" value="2-SUCCINYL-6-HYDROXY-2,4-CYCLOHEXADIENE-1-CARBOXYLATE SYNTHASE"/>
    <property type="match status" value="1"/>
</dbReference>
<dbReference type="Gene3D" id="3.40.50.1820">
    <property type="entry name" value="alpha/beta hydrolase"/>
    <property type="match status" value="1"/>
</dbReference>
<dbReference type="Pfam" id="PF08386">
    <property type="entry name" value="Abhydrolase_4"/>
    <property type="match status" value="1"/>
</dbReference>
<dbReference type="EMBL" id="JAVRRA010016629">
    <property type="protein sequence ID" value="KAK5201450.1"/>
    <property type="molecule type" value="Genomic_DNA"/>
</dbReference>
<dbReference type="SUPFAM" id="SSF53474">
    <property type="entry name" value="alpha/beta-Hydrolases"/>
    <property type="match status" value="2"/>
</dbReference>
<feature type="compositionally biased region" description="Polar residues" evidence="3">
    <location>
        <begin position="163"/>
        <end position="178"/>
    </location>
</feature>
<keyword evidence="2" id="KW-0378">Hydrolase</keyword>
<dbReference type="InterPro" id="IPR051601">
    <property type="entry name" value="Serine_prot/Carboxylest_S33"/>
</dbReference>
<evidence type="ECO:0000256" key="3">
    <source>
        <dbReference type="SAM" id="MobiDB-lite"/>
    </source>
</evidence>
<reference evidence="5 6" key="1">
    <citation type="submission" date="2023-08" db="EMBL/GenBank/DDBJ databases">
        <title>Black Yeasts Isolated from many extreme environments.</title>
        <authorList>
            <person name="Coleine C."/>
            <person name="Stajich J.E."/>
            <person name="Selbmann L."/>
        </authorList>
    </citation>
    <scope>NUCLEOTIDE SEQUENCE [LARGE SCALE GENOMIC DNA]</scope>
    <source>
        <strain evidence="5 6">CCFEE 536</strain>
    </source>
</reference>
<keyword evidence="6" id="KW-1185">Reference proteome</keyword>
<proteinExistence type="inferred from homology"/>
<dbReference type="Proteomes" id="UP001357485">
    <property type="component" value="Unassembled WGS sequence"/>
</dbReference>
<evidence type="ECO:0000313" key="5">
    <source>
        <dbReference type="EMBL" id="KAK5201450.1"/>
    </source>
</evidence>
<evidence type="ECO:0000259" key="4">
    <source>
        <dbReference type="Pfam" id="PF08386"/>
    </source>
</evidence>
<name>A0ABR0LPJ5_9PEZI</name>